<sequence>MGILHLVFVLLNFRTLGRLYARINQQFPGVIDQLWEQQSFARKIDVVFGFSVFAKRAMLMNFAVMNPDKLPIYLLGDDQIALHVRNLNKGMSARTYRFFCAVTGTDSTTQCRYSVG</sequence>
<evidence type="ECO:0000313" key="1">
    <source>
        <dbReference type="EMBL" id="UWQ41292.1"/>
    </source>
</evidence>
<dbReference type="Proteomes" id="UP001058514">
    <property type="component" value="Chromosome"/>
</dbReference>
<organism evidence="1 2">
    <name type="scientific">Leisingera aquaemixtae</name>
    <dbReference type="NCBI Taxonomy" id="1396826"/>
    <lineage>
        <taxon>Bacteria</taxon>
        <taxon>Pseudomonadati</taxon>
        <taxon>Pseudomonadota</taxon>
        <taxon>Alphaproteobacteria</taxon>
        <taxon>Rhodobacterales</taxon>
        <taxon>Roseobacteraceae</taxon>
        <taxon>Leisingera</taxon>
    </lineage>
</organism>
<gene>
    <name evidence="1" type="ORF">K3718_17490</name>
</gene>
<evidence type="ECO:0000313" key="2">
    <source>
        <dbReference type="Proteomes" id="UP001058514"/>
    </source>
</evidence>
<reference evidence="1" key="1">
    <citation type="submission" date="2021-08" db="EMBL/GenBank/DDBJ databases">
        <authorList>
            <person name="Nwanade C."/>
            <person name="Wang M."/>
            <person name="Masoudi A."/>
            <person name="Yu Z."/>
            <person name="Liu J."/>
        </authorList>
    </citation>
    <scope>NUCLEOTIDE SEQUENCE</scope>
    <source>
        <strain evidence="1">S166</strain>
    </source>
</reference>
<dbReference type="EMBL" id="CP081051">
    <property type="protein sequence ID" value="UWQ41292.1"/>
    <property type="molecule type" value="Genomic_DNA"/>
</dbReference>
<dbReference type="RefSeq" id="WP_259964442.1">
    <property type="nucleotide sequence ID" value="NZ_CP081051.1"/>
</dbReference>
<accession>A0ABY5WIK3</accession>
<keyword evidence="2" id="KW-1185">Reference proteome</keyword>
<proteinExistence type="predicted"/>
<protein>
    <submittedName>
        <fullName evidence="1">Uncharacterized protein</fullName>
    </submittedName>
</protein>
<name>A0ABY5WIK3_9RHOB</name>